<reference evidence="2" key="2">
    <citation type="submission" date="2021-12" db="EMBL/GenBank/DDBJ databases">
        <title>Resequencing data analysis of finger millet.</title>
        <authorList>
            <person name="Hatakeyama M."/>
            <person name="Aluri S."/>
            <person name="Balachadran M.T."/>
            <person name="Sivarajan S.R."/>
            <person name="Poveda L."/>
            <person name="Shimizu-Inatsugi R."/>
            <person name="Schlapbach R."/>
            <person name="Sreeman S.M."/>
            <person name="Shimizu K.K."/>
        </authorList>
    </citation>
    <scope>NUCLEOTIDE SEQUENCE</scope>
</reference>
<dbReference type="AlphaFoldDB" id="A0AAV5DSR1"/>
<feature type="region of interest" description="Disordered" evidence="1">
    <location>
        <begin position="1"/>
        <end position="34"/>
    </location>
</feature>
<feature type="compositionally biased region" description="Basic and acidic residues" evidence="1">
    <location>
        <begin position="316"/>
        <end position="328"/>
    </location>
</feature>
<evidence type="ECO:0000256" key="1">
    <source>
        <dbReference type="SAM" id="MobiDB-lite"/>
    </source>
</evidence>
<feature type="region of interest" description="Disordered" evidence="1">
    <location>
        <begin position="415"/>
        <end position="434"/>
    </location>
</feature>
<keyword evidence="3" id="KW-1185">Reference proteome</keyword>
<feature type="region of interest" description="Disordered" evidence="1">
    <location>
        <begin position="552"/>
        <end position="574"/>
    </location>
</feature>
<evidence type="ECO:0000313" key="3">
    <source>
        <dbReference type="Proteomes" id="UP001054889"/>
    </source>
</evidence>
<accession>A0AAV5DSR1</accession>
<organism evidence="2 3">
    <name type="scientific">Eleusine coracana subsp. coracana</name>
    <dbReference type="NCBI Taxonomy" id="191504"/>
    <lineage>
        <taxon>Eukaryota</taxon>
        <taxon>Viridiplantae</taxon>
        <taxon>Streptophyta</taxon>
        <taxon>Embryophyta</taxon>
        <taxon>Tracheophyta</taxon>
        <taxon>Spermatophyta</taxon>
        <taxon>Magnoliopsida</taxon>
        <taxon>Liliopsida</taxon>
        <taxon>Poales</taxon>
        <taxon>Poaceae</taxon>
        <taxon>PACMAD clade</taxon>
        <taxon>Chloridoideae</taxon>
        <taxon>Cynodonteae</taxon>
        <taxon>Eleusininae</taxon>
        <taxon>Eleusine</taxon>
    </lineage>
</organism>
<name>A0AAV5DSR1_ELECO</name>
<proteinExistence type="predicted"/>
<gene>
    <name evidence="2" type="primary">gb00779</name>
    <name evidence="2" type="ORF">PR202_gb00779</name>
</gene>
<feature type="compositionally biased region" description="Polar residues" evidence="1">
    <location>
        <begin position="189"/>
        <end position="199"/>
    </location>
</feature>
<feature type="region of interest" description="Disordered" evidence="1">
    <location>
        <begin position="306"/>
        <end position="378"/>
    </location>
</feature>
<feature type="compositionally biased region" description="Basic and acidic residues" evidence="1">
    <location>
        <begin position="366"/>
        <end position="378"/>
    </location>
</feature>
<sequence>MASPRHIPAAAAAGSGNKENISENGATPLDRPALRKELSFSAKGKKNPTGFNLRKSIAWNPAFFTEEGVLDNSELSVLTGSELMANAISVKTEHMHRVSGLLPKSKIDSGPSMETGVVPAAAAIHKEISGSVKFENPEINPSSFRGTASTIAKPSALRMPSPSVGFFNQEKAQMSHGNAIERNVGRFSAGNQMPPSSSPGDEKPALDDRNSVFVDSLHDEGKFALPEEPNTDVGTELETLKASAVTEYPLLHMECERNHSFKRCSPVKLEGNDLICQGMTDSGSIGAKDLENPYVGERKLPVSLSEDQIPLSSSSSHEKPALDDKKSILNDSLYDEGKCDLSEEPDTDGGTELETKKKPAAVTEDPLLHVGKEKGADRPRTNTILRDHLKNLVPFTEEWLAAMEACGQEVLEQKSGAVQNSPPDKTGPEPSPWSPVTRLAGTPAAAISWSSMLKQGDLFGPARSPGWSWPRSCTPSSASCTVHPGVGLIAMSLFRRVQCLRITMSSSAAAAAPQSAVSGMEDDLLPAQPLEDGLEEPDPGLAWWVQLRHDLNPNGKWEVPDDGRRGGRSSSPNT</sequence>
<comment type="caution">
    <text evidence="2">The sequence shown here is derived from an EMBL/GenBank/DDBJ whole genome shotgun (WGS) entry which is preliminary data.</text>
</comment>
<dbReference type="PANTHER" id="PTHR33737">
    <property type="entry name" value="OS05G0121800 PROTEIN"/>
    <property type="match status" value="1"/>
</dbReference>
<protein>
    <submittedName>
        <fullName evidence="2">Uncharacterized protein</fullName>
    </submittedName>
</protein>
<feature type="region of interest" description="Disordered" evidence="1">
    <location>
        <begin position="186"/>
        <end position="207"/>
    </location>
</feature>
<dbReference type="GO" id="GO:0008017">
    <property type="term" value="F:microtubule binding"/>
    <property type="evidence" value="ECO:0007669"/>
    <property type="project" value="InterPro"/>
</dbReference>
<dbReference type="InterPro" id="IPR045882">
    <property type="entry name" value="GPT1/2"/>
</dbReference>
<dbReference type="PANTHER" id="PTHR33737:SF2">
    <property type="entry name" value="OS12G0102700 PROTEIN"/>
    <property type="match status" value="1"/>
</dbReference>
<reference evidence="2" key="1">
    <citation type="journal article" date="2018" name="DNA Res.">
        <title>Multiple hybrid de novo genome assembly of finger millet, an orphan allotetraploid crop.</title>
        <authorList>
            <person name="Hatakeyama M."/>
            <person name="Aluri S."/>
            <person name="Balachadran M.T."/>
            <person name="Sivarajan S.R."/>
            <person name="Patrignani A."/>
            <person name="Gruter S."/>
            <person name="Poveda L."/>
            <person name="Shimizu-Inatsugi R."/>
            <person name="Baeten J."/>
            <person name="Francoijs K.J."/>
            <person name="Nataraja K.N."/>
            <person name="Reddy Y.A.N."/>
            <person name="Phadnis S."/>
            <person name="Ravikumar R.L."/>
            <person name="Schlapbach R."/>
            <person name="Sreeman S.M."/>
            <person name="Shimizu K.K."/>
        </authorList>
    </citation>
    <scope>NUCLEOTIDE SEQUENCE</scope>
</reference>
<feature type="compositionally biased region" description="Acidic residues" evidence="1">
    <location>
        <begin position="342"/>
        <end position="351"/>
    </location>
</feature>
<dbReference type="Proteomes" id="UP001054889">
    <property type="component" value="Unassembled WGS sequence"/>
</dbReference>
<evidence type="ECO:0000313" key="2">
    <source>
        <dbReference type="EMBL" id="GJN14008.1"/>
    </source>
</evidence>
<dbReference type="EMBL" id="BQKI01000071">
    <property type="protein sequence ID" value="GJN14008.1"/>
    <property type="molecule type" value="Genomic_DNA"/>
</dbReference>